<dbReference type="Proteomes" id="UP000267027">
    <property type="component" value="Unassembled WGS sequence"/>
</dbReference>
<protein>
    <submittedName>
        <fullName evidence="5">Peptidase M12A domain-containing protein</fullName>
    </submittedName>
</protein>
<name>A0A0R3PGF6_ANGCS</name>
<evidence type="ECO:0000256" key="1">
    <source>
        <dbReference type="PROSITE-ProRule" id="PRU01211"/>
    </source>
</evidence>
<sequence length="175" mass="19329">MFVDFVHALFSEASTEVRSQTTENEAALSAHPQRSMPEPDDQRLFWNFRGTCENIGRSASGSVSGCSSSCPALVSLDPVRLAVLIAVIVIIAIVDIPSEELLDSVQNLKLLEGDIFGMPNVGESTLRRFRDDPAIDEEAVFSRPYYSALNLITYPEKLWTNGQVPYVLEEGMTTE</sequence>
<dbReference type="WBParaSite" id="ACOC_0000335601-mRNA-1">
    <property type="protein sequence ID" value="ACOC_0000335601-mRNA-1"/>
    <property type="gene ID" value="ACOC_0000335601"/>
</dbReference>
<dbReference type="InterPro" id="IPR001506">
    <property type="entry name" value="Peptidase_M12A"/>
</dbReference>
<reference evidence="3 4" key="2">
    <citation type="submission" date="2018-11" db="EMBL/GenBank/DDBJ databases">
        <authorList>
            <consortium name="Pathogen Informatics"/>
        </authorList>
    </citation>
    <scope>NUCLEOTIDE SEQUENCE [LARGE SCALE GENOMIC DNA]</scope>
    <source>
        <strain evidence="3 4">Costa Rica</strain>
    </source>
</reference>
<proteinExistence type="predicted"/>
<dbReference type="PROSITE" id="PS51864">
    <property type="entry name" value="ASTACIN"/>
    <property type="match status" value="1"/>
</dbReference>
<gene>
    <name evidence="3" type="ORF">ACOC_LOCUS3357</name>
</gene>
<evidence type="ECO:0000313" key="3">
    <source>
        <dbReference type="EMBL" id="VDM54942.1"/>
    </source>
</evidence>
<organism evidence="5">
    <name type="scientific">Angiostrongylus costaricensis</name>
    <name type="common">Nematode worm</name>
    <dbReference type="NCBI Taxonomy" id="334426"/>
    <lineage>
        <taxon>Eukaryota</taxon>
        <taxon>Metazoa</taxon>
        <taxon>Ecdysozoa</taxon>
        <taxon>Nematoda</taxon>
        <taxon>Chromadorea</taxon>
        <taxon>Rhabditida</taxon>
        <taxon>Rhabditina</taxon>
        <taxon>Rhabditomorpha</taxon>
        <taxon>Strongyloidea</taxon>
        <taxon>Metastrongylidae</taxon>
        <taxon>Angiostrongylus</taxon>
    </lineage>
</organism>
<dbReference type="EMBL" id="UYYA01000977">
    <property type="protein sequence ID" value="VDM54942.1"/>
    <property type="molecule type" value="Genomic_DNA"/>
</dbReference>
<accession>A0A0R3PGF6</accession>
<dbReference type="STRING" id="334426.A0A0R3PGF6"/>
<keyword evidence="4" id="KW-1185">Reference proteome</keyword>
<dbReference type="AlphaFoldDB" id="A0A0R3PGF6"/>
<dbReference type="GO" id="GO:0006508">
    <property type="term" value="P:proteolysis"/>
    <property type="evidence" value="ECO:0007669"/>
    <property type="project" value="InterPro"/>
</dbReference>
<reference evidence="5" key="1">
    <citation type="submission" date="2017-02" db="UniProtKB">
        <authorList>
            <consortium name="WormBaseParasite"/>
        </authorList>
    </citation>
    <scope>IDENTIFICATION</scope>
</reference>
<comment type="caution">
    <text evidence="1">Lacks conserved residue(s) required for the propagation of feature annotation.</text>
</comment>
<evidence type="ECO:0000313" key="5">
    <source>
        <dbReference type="WBParaSite" id="ACOC_0000335601-mRNA-1"/>
    </source>
</evidence>
<evidence type="ECO:0000259" key="2">
    <source>
        <dbReference type="PROSITE" id="PS51864"/>
    </source>
</evidence>
<feature type="domain" description="Peptidase M12A" evidence="2">
    <location>
        <begin position="150"/>
        <end position="175"/>
    </location>
</feature>
<dbReference type="GO" id="GO:0004222">
    <property type="term" value="F:metalloendopeptidase activity"/>
    <property type="evidence" value="ECO:0007669"/>
    <property type="project" value="InterPro"/>
</dbReference>
<dbReference type="OrthoDB" id="291007at2759"/>
<evidence type="ECO:0000313" key="4">
    <source>
        <dbReference type="Proteomes" id="UP000267027"/>
    </source>
</evidence>